<accession>D3FAP6</accession>
<keyword evidence="2" id="KW-0813">Transport</keyword>
<name>D3FAP6_CONWI</name>
<dbReference type="PANTHER" id="PTHR11795">
    <property type="entry name" value="BRANCHED-CHAIN AMINO ACID TRANSPORT SYSTEM PERMEASE PROTEIN LIVH"/>
    <property type="match status" value="1"/>
</dbReference>
<gene>
    <name evidence="11" type="ordered locus">Cwoe_2790</name>
</gene>
<comment type="subcellular location">
    <subcellularLocation>
        <location evidence="1">Cell membrane</location>
        <topology evidence="1">Multi-pass membrane protein</topology>
    </subcellularLocation>
</comment>
<feature type="transmembrane region" description="Helical" evidence="10">
    <location>
        <begin position="57"/>
        <end position="81"/>
    </location>
</feature>
<dbReference type="GO" id="GO:1903806">
    <property type="term" value="P:L-isoleucine import across plasma membrane"/>
    <property type="evidence" value="ECO:0007669"/>
    <property type="project" value="TreeGrafter"/>
</dbReference>
<keyword evidence="6" id="KW-0029">Amino-acid transport</keyword>
<dbReference type="KEGG" id="cwo:Cwoe_2790"/>
<evidence type="ECO:0000256" key="9">
    <source>
        <dbReference type="ARBA" id="ARBA00037998"/>
    </source>
</evidence>
<dbReference type="GO" id="GO:0015808">
    <property type="term" value="P:L-alanine transport"/>
    <property type="evidence" value="ECO:0007669"/>
    <property type="project" value="TreeGrafter"/>
</dbReference>
<reference evidence="11 12" key="1">
    <citation type="journal article" date="2010" name="Stand. Genomic Sci.">
        <title>Complete genome sequence of Conexibacter woesei type strain (ID131577).</title>
        <authorList>
            <person name="Pukall R."/>
            <person name="Lapidus A."/>
            <person name="Glavina Del Rio T."/>
            <person name="Copeland A."/>
            <person name="Tice H."/>
            <person name="Cheng J.-F."/>
            <person name="Lucas S."/>
            <person name="Chen F."/>
            <person name="Nolan M."/>
            <person name="Bruce D."/>
            <person name="Goodwin L."/>
            <person name="Pitluck S."/>
            <person name="Mavromatis K."/>
            <person name="Ivanova N."/>
            <person name="Ovchinnikova G."/>
            <person name="Pati A."/>
            <person name="Chen A."/>
            <person name="Palaniappan K."/>
            <person name="Land M."/>
            <person name="Hauser L."/>
            <person name="Chang Y.-J."/>
            <person name="Jeffries C.D."/>
            <person name="Chain P."/>
            <person name="Meincke L."/>
            <person name="Sims D."/>
            <person name="Brettin T."/>
            <person name="Detter J.C."/>
            <person name="Rohde M."/>
            <person name="Goeker M."/>
            <person name="Bristow J."/>
            <person name="Eisen J.A."/>
            <person name="Markowitz V."/>
            <person name="Kyrpides N.C."/>
            <person name="Klenk H.-P."/>
            <person name="Hugenholtz P."/>
        </authorList>
    </citation>
    <scope>NUCLEOTIDE SEQUENCE [LARGE SCALE GENOMIC DNA]</scope>
    <source>
        <strain evidence="12">DSM 14684 / CIP 108061 / JCM 11494 / NBRC 100937 / ID131577</strain>
    </source>
</reference>
<feature type="transmembrane region" description="Helical" evidence="10">
    <location>
        <begin position="268"/>
        <end position="287"/>
    </location>
</feature>
<dbReference type="PANTHER" id="PTHR11795:SF371">
    <property type="entry name" value="HIGH-AFFINITY BRANCHED-CHAIN AMINO ACID TRANSPORT SYSTEM PERMEASE PROTEIN LIVH"/>
    <property type="match status" value="1"/>
</dbReference>
<keyword evidence="4" id="KW-0997">Cell inner membrane</keyword>
<dbReference type="eggNOG" id="COG0559">
    <property type="taxonomic scope" value="Bacteria"/>
</dbReference>
<keyword evidence="7 10" id="KW-1133">Transmembrane helix</keyword>
<evidence type="ECO:0000256" key="4">
    <source>
        <dbReference type="ARBA" id="ARBA00022519"/>
    </source>
</evidence>
<dbReference type="GO" id="GO:0042941">
    <property type="term" value="P:D-alanine transmembrane transport"/>
    <property type="evidence" value="ECO:0007669"/>
    <property type="project" value="TreeGrafter"/>
</dbReference>
<dbReference type="GO" id="GO:0005304">
    <property type="term" value="F:L-valine transmembrane transporter activity"/>
    <property type="evidence" value="ECO:0007669"/>
    <property type="project" value="TreeGrafter"/>
</dbReference>
<dbReference type="Pfam" id="PF02653">
    <property type="entry name" value="BPD_transp_2"/>
    <property type="match status" value="1"/>
</dbReference>
<evidence type="ECO:0000256" key="10">
    <source>
        <dbReference type="SAM" id="Phobius"/>
    </source>
</evidence>
<organism evidence="11 12">
    <name type="scientific">Conexibacter woesei (strain DSM 14684 / CCUG 47730 / CIP 108061 / JCM 11494 / NBRC 100937 / ID131577)</name>
    <dbReference type="NCBI Taxonomy" id="469383"/>
    <lineage>
        <taxon>Bacteria</taxon>
        <taxon>Bacillati</taxon>
        <taxon>Actinomycetota</taxon>
        <taxon>Thermoleophilia</taxon>
        <taxon>Solirubrobacterales</taxon>
        <taxon>Conexibacteraceae</taxon>
        <taxon>Conexibacter</taxon>
    </lineage>
</organism>
<dbReference type="GO" id="GO:0005886">
    <property type="term" value="C:plasma membrane"/>
    <property type="evidence" value="ECO:0007669"/>
    <property type="project" value="UniProtKB-SubCell"/>
</dbReference>
<evidence type="ECO:0000256" key="8">
    <source>
        <dbReference type="ARBA" id="ARBA00023136"/>
    </source>
</evidence>
<dbReference type="CDD" id="cd06582">
    <property type="entry name" value="TM_PBP1_LivH_like"/>
    <property type="match status" value="1"/>
</dbReference>
<feature type="transmembrane region" description="Helical" evidence="10">
    <location>
        <begin position="93"/>
        <end position="115"/>
    </location>
</feature>
<dbReference type="RefSeq" id="WP_012934260.1">
    <property type="nucleotide sequence ID" value="NC_013739.1"/>
</dbReference>
<evidence type="ECO:0000256" key="2">
    <source>
        <dbReference type="ARBA" id="ARBA00022448"/>
    </source>
</evidence>
<dbReference type="OrthoDB" id="9807115at2"/>
<dbReference type="GO" id="GO:0015190">
    <property type="term" value="F:L-leucine transmembrane transporter activity"/>
    <property type="evidence" value="ECO:0007669"/>
    <property type="project" value="TreeGrafter"/>
</dbReference>
<dbReference type="InterPro" id="IPR001851">
    <property type="entry name" value="ABC_transp_permease"/>
</dbReference>
<keyword evidence="3" id="KW-1003">Cell membrane</keyword>
<protein>
    <submittedName>
        <fullName evidence="11">Inner-membrane translocator</fullName>
    </submittedName>
</protein>
<dbReference type="GO" id="GO:0015192">
    <property type="term" value="F:L-phenylalanine transmembrane transporter activity"/>
    <property type="evidence" value="ECO:0007669"/>
    <property type="project" value="TreeGrafter"/>
</dbReference>
<evidence type="ECO:0000256" key="6">
    <source>
        <dbReference type="ARBA" id="ARBA00022970"/>
    </source>
</evidence>
<evidence type="ECO:0000313" key="12">
    <source>
        <dbReference type="Proteomes" id="UP000008229"/>
    </source>
</evidence>
<evidence type="ECO:0000256" key="3">
    <source>
        <dbReference type="ARBA" id="ARBA00022475"/>
    </source>
</evidence>
<keyword evidence="8 10" id="KW-0472">Membrane</keyword>
<dbReference type="EMBL" id="CP001854">
    <property type="protein sequence ID" value="ADB51209.1"/>
    <property type="molecule type" value="Genomic_DNA"/>
</dbReference>
<proteinExistence type="inferred from homology"/>
<reference evidence="12" key="2">
    <citation type="submission" date="2010-01" db="EMBL/GenBank/DDBJ databases">
        <title>The complete genome of Conexibacter woesei DSM 14684.</title>
        <authorList>
            <consortium name="US DOE Joint Genome Institute (JGI-PGF)"/>
            <person name="Lucas S."/>
            <person name="Copeland A."/>
            <person name="Lapidus A."/>
            <person name="Glavina del Rio T."/>
            <person name="Dalin E."/>
            <person name="Tice H."/>
            <person name="Bruce D."/>
            <person name="Goodwin L."/>
            <person name="Pitluck S."/>
            <person name="Kyrpides N."/>
            <person name="Mavromatis K."/>
            <person name="Ivanova N."/>
            <person name="Mikhailova N."/>
            <person name="Chertkov O."/>
            <person name="Brettin T."/>
            <person name="Detter J.C."/>
            <person name="Han C."/>
            <person name="Larimer F."/>
            <person name="Land M."/>
            <person name="Hauser L."/>
            <person name="Markowitz V."/>
            <person name="Cheng J.-F."/>
            <person name="Hugenholtz P."/>
            <person name="Woyke T."/>
            <person name="Wu D."/>
            <person name="Pukall R."/>
            <person name="Steenblock K."/>
            <person name="Schneider S."/>
            <person name="Klenk H.-P."/>
            <person name="Eisen J.A."/>
        </authorList>
    </citation>
    <scope>NUCLEOTIDE SEQUENCE [LARGE SCALE GENOMIC DNA]</scope>
    <source>
        <strain evidence="12">DSM 14684 / CIP 108061 / JCM 11494 / NBRC 100937 / ID131577</strain>
    </source>
</reference>
<keyword evidence="12" id="KW-1185">Reference proteome</keyword>
<feature type="transmembrane region" description="Helical" evidence="10">
    <location>
        <begin position="12"/>
        <end position="37"/>
    </location>
</feature>
<dbReference type="Proteomes" id="UP000008229">
    <property type="component" value="Chromosome"/>
</dbReference>
<evidence type="ECO:0000256" key="5">
    <source>
        <dbReference type="ARBA" id="ARBA00022692"/>
    </source>
</evidence>
<feature type="transmembrane region" description="Helical" evidence="10">
    <location>
        <begin position="187"/>
        <end position="207"/>
    </location>
</feature>
<sequence precursor="true">MTELIQNVINALALGSIYALLALGIALMFGIMRLINFAHGELIMAGAYAMVLLQGDLWGPFVIVAAVAIVVGVSLLIERVAFRPVRGAPPETLLVTSFGVSFLLQSLATTIFGSMPRSGSVLPELSGAFTVGQLAVPKLDVAALVTTLVLFAAVALVLRRTPIGMQMRAAAEDVRTARTLGVRVNRVVAVAFAISGVLAGAAAVLLAGQAGSVDPMFGATAVLVAFVATVLGGMGSLVGAVLGAYLIGFLTIGLQAYLPADMRPFRDAFVYGTIILVFVLRPQGLIVPRAMVTRV</sequence>
<dbReference type="HOGENOM" id="CLU_039929_3_0_11"/>
<keyword evidence="5 10" id="KW-0812">Transmembrane</keyword>
<evidence type="ECO:0000313" key="11">
    <source>
        <dbReference type="EMBL" id="ADB51209.1"/>
    </source>
</evidence>
<comment type="similarity">
    <text evidence="9">Belongs to the binding-protein-dependent transport system permease family. LivHM subfamily.</text>
</comment>
<dbReference type="STRING" id="469383.Cwoe_2790"/>
<evidence type="ECO:0000256" key="7">
    <source>
        <dbReference type="ARBA" id="ARBA00022989"/>
    </source>
</evidence>
<dbReference type="AlphaFoldDB" id="D3FAP6"/>
<evidence type="ECO:0000256" key="1">
    <source>
        <dbReference type="ARBA" id="ARBA00004651"/>
    </source>
</evidence>
<dbReference type="GO" id="GO:0015188">
    <property type="term" value="F:L-isoleucine transmembrane transporter activity"/>
    <property type="evidence" value="ECO:0007669"/>
    <property type="project" value="TreeGrafter"/>
</dbReference>
<feature type="transmembrane region" description="Helical" evidence="10">
    <location>
        <begin position="219"/>
        <end position="247"/>
    </location>
</feature>
<dbReference type="InterPro" id="IPR052157">
    <property type="entry name" value="BCAA_transport_permease"/>
</dbReference>
<feature type="transmembrane region" description="Helical" evidence="10">
    <location>
        <begin position="135"/>
        <end position="158"/>
    </location>
</feature>